<organism evidence="6 7">
    <name type="scientific">Hwanghaeella grinnelliae</name>
    <dbReference type="NCBI Taxonomy" id="2500179"/>
    <lineage>
        <taxon>Bacteria</taxon>
        <taxon>Pseudomonadati</taxon>
        <taxon>Pseudomonadota</taxon>
        <taxon>Alphaproteobacteria</taxon>
        <taxon>Rhodospirillales</taxon>
        <taxon>Rhodospirillaceae</taxon>
        <taxon>Hwanghaeella</taxon>
    </lineage>
</organism>
<dbReference type="InterPro" id="IPR006913">
    <property type="entry name" value="CENP-V/GFA"/>
</dbReference>
<evidence type="ECO:0000256" key="3">
    <source>
        <dbReference type="ARBA" id="ARBA00022833"/>
    </source>
</evidence>
<protein>
    <submittedName>
        <fullName evidence="6">GFA family protein</fullName>
    </submittedName>
</protein>
<evidence type="ECO:0000256" key="2">
    <source>
        <dbReference type="ARBA" id="ARBA00022723"/>
    </source>
</evidence>
<proteinExistence type="inferred from homology"/>
<dbReference type="EMBL" id="SADE01000001">
    <property type="protein sequence ID" value="RVU38697.1"/>
    <property type="molecule type" value="Genomic_DNA"/>
</dbReference>
<keyword evidence="4" id="KW-0456">Lyase</keyword>
<dbReference type="SUPFAM" id="SSF51316">
    <property type="entry name" value="Mss4-like"/>
    <property type="match status" value="1"/>
</dbReference>
<keyword evidence="3" id="KW-0862">Zinc</keyword>
<evidence type="ECO:0000256" key="1">
    <source>
        <dbReference type="ARBA" id="ARBA00005495"/>
    </source>
</evidence>
<dbReference type="PANTHER" id="PTHR33337:SF44">
    <property type="entry name" value="DUF636 DOMAIN PROTEIN (AFU_ORTHOLOGUE AFUA_1G09754)"/>
    <property type="match status" value="1"/>
</dbReference>
<dbReference type="GO" id="GO:0046872">
    <property type="term" value="F:metal ion binding"/>
    <property type="evidence" value="ECO:0007669"/>
    <property type="project" value="UniProtKB-KW"/>
</dbReference>
<dbReference type="Proteomes" id="UP000287447">
    <property type="component" value="Unassembled WGS sequence"/>
</dbReference>
<dbReference type="GO" id="GO:0016846">
    <property type="term" value="F:carbon-sulfur lyase activity"/>
    <property type="evidence" value="ECO:0007669"/>
    <property type="project" value="InterPro"/>
</dbReference>
<evidence type="ECO:0000259" key="5">
    <source>
        <dbReference type="PROSITE" id="PS51891"/>
    </source>
</evidence>
<comment type="similarity">
    <text evidence="1">Belongs to the Gfa family.</text>
</comment>
<dbReference type="Pfam" id="PF04828">
    <property type="entry name" value="GFA"/>
    <property type="match status" value="1"/>
</dbReference>
<dbReference type="RefSeq" id="WP_127764069.1">
    <property type="nucleotide sequence ID" value="NZ_SADE01000001.1"/>
</dbReference>
<keyword evidence="2" id="KW-0479">Metal-binding</keyword>
<evidence type="ECO:0000256" key="4">
    <source>
        <dbReference type="ARBA" id="ARBA00023239"/>
    </source>
</evidence>
<name>A0A437QVZ4_9PROT</name>
<feature type="domain" description="CENP-V/GFA" evidence="5">
    <location>
        <begin position="3"/>
        <end position="144"/>
    </location>
</feature>
<evidence type="ECO:0000313" key="7">
    <source>
        <dbReference type="Proteomes" id="UP000287447"/>
    </source>
</evidence>
<dbReference type="OrthoDB" id="9807246at2"/>
<dbReference type="InterPro" id="IPR011057">
    <property type="entry name" value="Mss4-like_sf"/>
</dbReference>
<dbReference type="AlphaFoldDB" id="A0A437QVZ4"/>
<sequence>MHLKGSCHCGKVRFEVESPHPVPFNRCYCEICRKTAGSGGFAINIGGIAETMQVTGQEFVSVYQAAIRDDAGEEIGQSPLRRHFCSHCGSALWAWDDRWPDLIHPHAGAIDTPLPKPPELVHLMLASKPAWVSVEHGPDDQSYDGYPEESLEAWHTRLGLET</sequence>
<dbReference type="Gene3D" id="2.170.150.70">
    <property type="match status" value="1"/>
</dbReference>
<dbReference type="PROSITE" id="PS51891">
    <property type="entry name" value="CENP_V_GFA"/>
    <property type="match status" value="1"/>
</dbReference>
<dbReference type="PANTHER" id="PTHR33337">
    <property type="entry name" value="GFA DOMAIN-CONTAINING PROTEIN"/>
    <property type="match status" value="1"/>
</dbReference>
<gene>
    <name evidence="6" type="ORF">EOI86_05340</name>
</gene>
<accession>A0A437QVZ4</accession>
<comment type="caution">
    <text evidence="6">The sequence shown here is derived from an EMBL/GenBank/DDBJ whole genome shotgun (WGS) entry which is preliminary data.</text>
</comment>
<reference evidence="7" key="1">
    <citation type="submission" date="2019-01" db="EMBL/GenBank/DDBJ databases">
        <title>Gri0909 isolated from a small marine red alga.</title>
        <authorList>
            <person name="Kim J."/>
            <person name="Jeong S.E."/>
            <person name="Jeon C.O."/>
        </authorList>
    </citation>
    <scope>NUCLEOTIDE SEQUENCE [LARGE SCALE GENOMIC DNA]</scope>
    <source>
        <strain evidence="7">Gri0909</strain>
    </source>
</reference>
<keyword evidence="7" id="KW-1185">Reference proteome</keyword>
<evidence type="ECO:0000313" key="6">
    <source>
        <dbReference type="EMBL" id="RVU38697.1"/>
    </source>
</evidence>